<gene>
    <name evidence="2" type="ORF">WAK64_16775</name>
</gene>
<sequence length="94" mass="10718">MGHYQLCNRYRGQVVRIRERNGRMHYGRINRVSRSHVYLSPVRPRGRGYAYDGIGYDYGYGYYGYPYGGFGLGFGVGIAFGVIATVALASLFFW</sequence>
<name>A0ABU8HHV6_9BACI</name>
<evidence type="ECO:0000256" key="1">
    <source>
        <dbReference type="SAM" id="Phobius"/>
    </source>
</evidence>
<feature type="transmembrane region" description="Helical" evidence="1">
    <location>
        <begin position="70"/>
        <end position="93"/>
    </location>
</feature>
<accession>A0ABU8HHV6</accession>
<proteinExistence type="predicted"/>
<dbReference type="Proteomes" id="UP001312865">
    <property type="component" value="Unassembled WGS sequence"/>
</dbReference>
<keyword evidence="1" id="KW-0472">Membrane</keyword>
<protein>
    <recommendedName>
        <fullName evidence="4">Spore coat protein</fullName>
    </recommendedName>
</protein>
<evidence type="ECO:0008006" key="4">
    <source>
        <dbReference type="Google" id="ProtNLM"/>
    </source>
</evidence>
<evidence type="ECO:0000313" key="2">
    <source>
        <dbReference type="EMBL" id="MEI5908704.1"/>
    </source>
</evidence>
<keyword evidence="3" id="KW-1185">Reference proteome</keyword>
<organism evidence="2 3">
    <name type="scientific">Bacillus spongiae</name>
    <dbReference type="NCBI Taxonomy" id="2683610"/>
    <lineage>
        <taxon>Bacteria</taxon>
        <taxon>Bacillati</taxon>
        <taxon>Bacillota</taxon>
        <taxon>Bacilli</taxon>
        <taxon>Bacillales</taxon>
        <taxon>Bacillaceae</taxon>
        <taxon>Bacillus</taxon>
    </lineage>
</organism>
<comment type="caution">
    <text evidence="2">The sequence shown here is derived from an EMBL/GenBank/DDBJ whole genome shotgun (WGS) entry which is preliminary data.</text>
</comment>
<keyword evidence="1" id="KW-1133">Transmembrane helix</keyword>
<reference evidence="2 3" key="1">
    <citation type="journal article" date="2018" name="J. Microbiol.">
        <title>Bacillus spongiae sp. nov., isolated from sponge of Jeju Island.</title>
        <authorList>
            <person name="Lee G.E."/>
            <person name="Im W.T."/>
            <person name="Park J.S."/>
        </authorList>
    </citation>
    <scope>NUCLEOTIDE SEQUENCE [LARGE SCALE GENOMIC DNA]</scope>
    <source>
        <strain evidence="2 3">135PIL107-10</strain>
    </source>
</reference>
<dbReference type="RefSeq" id="WP_336588152.1">
    <property type="nucleotide sequence ID" value="NZ_JBBAXC010000015.1"/>
</dbReference>
<dbReference type="EMBL" id="JBBAXC010000015">
    <property type="protein sequence ID" value="MEI5908704.1"/>
    <property type="molecule type" value="Genomic_DNA"/>
</dbReference>
<evidence type="ECO:0000313" key="3">
    <source>
        <dbReference type="Proteomes" id="UP001312865"/>
    </source>
</evidence>
<keyword evidence="1" id="KW-0812">Transmembrane</keyword>